<name>A0A017HPT8_9RHOB</name>
<sequence length="144" mass="15018">MALVQALPRDLHASIVTHSPTIAAALEPFEHVDVILIGGTLLRLSMVALGAATAEAFGRISADLLFLGVTGVHSEAGLTTGHPEEAALKSRLIRSAAETVVLATPDKVGATSPFQIAPLEAVSSLLTLCSRPDWLPQRVEHVSA</sequence>
<organism evidence="3 4">
    <name type="scientific">Rubellimicrobium mesophilum DSM 19309</name>
    <dbReference type="NCBI Taxonomy" id="442562"/>
    <lineage>
        <taxon>Bacteria</taxon>
        <taxon>Pseudomonadati</taxon>
        <taxon>Pseudomonadota</taxon>
        <taxon>Alphaproteobacteria</taxon>
        <taxon>Rhodobacterales</taxon>
        <taxon>Roseobacteraceae</taxon>
        <taxon>Rubellimicrobium</taxon>
    </lineage>
</organism>
<dbReference type="Pfam" id="PF00455">
    <property type="entry name" value="DeoRC"/>
    <property type="match status" value="1"/>
</dbReference>
<feature type="domain" description="DeoR-like transcriptional repressor C-terminal sensor" evidence="2">
    <location>
        <begin position="2"/>
        <end position="127"/>
    </location>
</feature>
<dbReference type="InterPro" id="IPR037171">
    <property type="entry name" value="NagB/RpiA_transferase-like"/>
</dbReference>
<dbReference type="SUPFAM" id="SSF100950">
    <property type="entry name" value="NagB/RpiA/CoA transferase-like"/>
    <property type="match status" value="1"/>
</dbReference>
<dbReference type="HOGENOM" id="CLU_1795053_0_0_5"/>
<evidence type="ECO:0000313" key="3">
    <source>
        <dbReference type="EMBL" id="EYD76163.1"/>
    </source>
</evidence>
<dbReference type="SMART" id="SM01134">
    <property type="entry name" value="DeoRC"/>
    <property type="match status" value="1"/>
</dbReference>
<evidence type="ECO:0000313" key="4">
    <source>
        <dbReference type="Proteomes" id="UP000019666"/>
    </source>
</evidence>
<dbReference type="STRING" id="442562.Rumeso_02238"/>
<comment type="caution">
    <text evidence="3">The sequence shown here is derived from an EMBL/GenBank/DDBJ whole genome shotgun (WGS) entry which is preliminary data.</text>
</comment>
<dbReference type="PANTHER" id="PTHR30363:SF4">
    <property type="entry name" value="GLYCEROL-3-PHOSPHATE REGULON REPRESSOR"/>
    <property type="match status" value="1"/>
</dbReference>
<dbReference type="EMBL" id="AOSK01000057">
    <property type="protein sequence ID" value="EYD76163.1"/>
    <property type="molecule type" value="Genomic_DNA"/>
</dbReference>
<protein>
    <submittedName>
        <fullName evidence="3">Transcriptional regulator, DeoR family</fullName>
    </submittedName>
</protein>
<dbReference type="InterPro" id="IPR014036">
    <property type="entry name" value="DeoR-like_C"/>
</dbReference>
<gene>
    <name evidence="3" type="ORF">Rumeso_02238</name>
</gene>
<accession>A0A017HPT8</accession>
<evidence type="ECO:0000259" key="2">
    <source>
        <dbReference type="Pfam" id="PF00455"/>
    </source>
</evidence>
<dbReference type="Proteomes" id="UP000019666">
    <property type="component" value="Unassembled WGS sequence"/>
</dbReference>
<dbReference type="AlphaFoldDB" id="A0A017HPT8"/>
<dbReference type="InterPro" id="IPR050313">
    <property type="entry name" value="Carb_Metab_HTH_regulators"/>
</dbReference>
<evidence type="ECO:0000256" key="1">
    <source>
        <dbReference type="ARBA" id="ARBA00022491"/>
    </source>
</evidence>
<proteinExistence type="predicted"/>
<keyword evidence="1" id="KW-0678">Repressor</keyword>
<keyword evidence="4" id="KW-1185">Reference proteome</keyword>
<dbReference type="PANTHER" id="PTHR30363">
    <property type="entry name" value="HTH-TYPE TRANSCRIPTIONAL REGULATOR SRLR-RELATED"/>
    <property type="match status" value="1"/>
</dbReference>
<reference evidence="3 4" key="1">
    <citation type="submission" date="2013-02" db="EMBL/GenBank/DDBJ databases">
        <authorList>
            <person name="Fiebig A."/>
            <person name="Goeker M."/>
            <person name="Klenk H.-P.P."/>
        </authorList>
    </citation>
    <scope>NUCLEOTIDE SEQUENCE [LARGE SCALE GENOMIC DNA]</scope>
    <source>
        <strain evidence="3 4">DSM 19309</strain>
    </source>
</reference>